<organism evidence="1 2">
    <name type="scientific">Streptomyces asoensis</name>
    <dbReference type="NCBI Taxonomy" id="249586"/>
    <lineage>
        <taxon>Bacteria</taxon>
        <taxon>Bacillati</taxon>
        <taxon>Actinomycetota</taxon>
        <taxon>Actinomycetes</taxon>
        <taxon>Kitasatosporales</taxon>
        <taxon>Streptomycetaceae</taxon>
        <taxon>Streptomyces</taxon>
    </lineage>
</organism>
<reference evidence="2" key="1">
    <citation type="submission" date="2023-07" db="EMBL/GenBank/DDBJ databases">
        <title>Whole genome shotgun sequence of Streptomyces cacaoi subsp. asoensis NBRC 13813.</title>
        <authorList>
            <person name="Komaki H."/>
            <person name="Tamura T."/>
        </authorList>
    </citation>
    <scope>NUCLEOTIDE SEQUENCE [LARGE SCALE GENOMIC DNA]</scope>
    <source>
        <strain evidence="2">NBRC 13813</strain>
    </source>
</reference>
<evidence type="ECO:0000313" key="2">
    <source>
        <dbReference type="Proteomes" id="UP000649259"/>
    </source>
</evidence>
<dbReference type="RefSeq" id="WP_189921894.1">
    <property type="nucleotide sequence ID" value="NZ_BMSI01000005.1"/>
</dbReference>
<dbReference type="GeneID" id="91472643"/>
<evidence type="ECO:0000313" key="1">
    <source>
        <dbReference type="EMBL" id="GHI63148.1"/>
    </source>
</evidence>
<dbReference type="EMBL" id="BNEB01000005">
    <property type="protein sequence ID" value="GHI63148.1"/>
    <property type="molecule type" value="Genomic_DNA"/>
</dbReference>
<protein>
    <submittedName>
        <fullName evidence="1">Uncharacterized protein</fullName>
    </submittedName>
</protein>
<name>A0ABQ3S4V9_9ACTN</name>
<sequence>MWESVVFAALAATVRIALQVVAWRREAARDRERRRLLLAALRLAGRGVRLEERRADGGVLTVRGDGPADSGGQEGEAR</sequence>
<dbReference type="Proteomes" id="UP000649259">
    <property type="component" value="Unassembled WGS sequence"/>
</dbReference>
<accession>A0ABQ3S4V9</accession>
<gene>
    <name evidence="1" type="ORF">Saso_47980</name>
</gene>
<keyword evidence="2" id="KW-1185">Reference proteome</keyword>
<comment type="caution">
    <text evidence="1">The sequence shown here is derived from an EMBL/GenBank/DDBJ whole genome shotgun (WGS) entry which is preliminary data.</text>
</comment>
<proteinExistence type="predicted"/>